<keyword evidence="2" id="KW-1185">Reference proteome</keyword>
<proteinExistence type="predicted"/>
<dbReference type="EMBL" id="BASD01000003">
    <property type="protein sequence ID" value="GAD17969.1"/>
    <property type="molecule type" value="Genomic_DNA"/>
</dbReference>
<accession>T1CMJ7</accession>
<gene>
    <name evidence="1" type="ORF">HFN_1528</name>
</gene>
<dbReference type="Proteomes" id="UP000018143">
    <property type="component" value="Unassembled WGS sequence"/>
</dbReference>
<evidence type="ECO:0000313" key="1">
    <source>
        <dbReference type="EMBL" id="GAD17969.1"/>
    </source>
</evidence>
<comment type="caution">
    <text evidence="1">The sequence shown here is derived from an EMBL/GenBank/DDBJ whole genome shotgun (WGS) entry which is preliminary data.</text>
</comment>
<name>T1CMJ7_9HELI</name>
<evidence type="ECO:0000313" key="2">
    <source>
        <dbReference type="Proteomes" id="UP000018143"/>
    </source>
</evidence>
<sequence>MKKSHFLSKALFSSYGRAFDGCKILSKNPQNPIFRDSLFQLFGQNWEYAENGAFERFFGNLTDFEK</sequence>
<organism evidence="1 2">
    <name type="scientific">Helicobacter fennelliae MRY12-0050</name>
    <dbReference type="NCBI Taxonomy" id="1325130"/>
    <lineage>
        <taxon>Bacteria</taxon>
        <taxon>Pseudomonadati</taxon>
        <taxon>Campylobacterota</taxon>
        <taxon>Epsilonproteobacteria</taxon>
        <taxon>Campylobacterales</taxon>
        <taxon>Helicobacteraceae</taxon>
        <taxon>Helicobacter</taxon>
    </lineage>
</organism>
<dbReference type="AlphaFoldDB" id="T1CMJ7"/>
<protein>
    <submittedName>
        <fullName evidence="1">Uncharacterized protein</fullName>
    </submittedName>
</protein>
<reference evidence="1 2" key="1">
    <citation type="journal article" date="2013" name="Genome Announc.">
        <title>Draft Genome Sequence of Helicobacter fennelliae Strain MRY12-0050, Isolated from a Bacteremia Patient.</title>
        <authorList>
            <person name="Rimbara E."/>
            <person name="Matsui M."/>
            <person name="Mori S."/>
            <person name="Suzuki S."/>
            <person name="Suzuki M."/>
            <person name="Kim H."/>
            <person name="Sekizuka T."/>
            <person name="Kuroda M."/>
            <person name="Shibayama K."/>
        </authorList>
    </citation>
    <scope>NUCLEOTIDE SEQUENCE [LARGE SCALE GENOMIC DNA]</scope>
    <source>
        <strain evidence="1 2">MRY12-0050</strain>
    </source>
</reference>